<dbReference type="EMBL" id="BLAD01000091">
    <property type="protein sequence ID" value="GES04998.1"/>
    <property type="molecule type" value="Genomic_DNA"/>
</dbReference>
<sequence>MTSVSADYTHVRKRLAAAEGLDLPDVRFKWYDLFREDAEIPDSVQKEAREFVRTEIATITPTGELGFVILHRVGDAYLLLVCTWRNNNELWETVYLKDMDGFVLVQFDETAKATYCVWEMGAVLHEQQAWIRYLFSARDDEAKNDYLADRHPGALV</sequence>
<dbReference type="Proteomes" id="UP000334990">
    <property type="component" value="Unassembled WGS sequence"/>
</dbReference>
<accession>A0A5M3WF45</accession>
<evidence type="ECO:0000313" key="2">
    <source>
        <dbReference type="Proteomes" id="UP000334990"/>
    </source>
</evidence>
<reference evidence="1 2" key="1">
    <citation type="submission" date="2019-10" db="EMBL/GenBank/DDBJ databases">
        <title>Whole genome shotgun sequence of Acrocarpospora corrugata NBRC 13972.</title>
        <authorList>
            <person name="Ichikawa N."/>
            <person name="Kimura A."/>
            <person name="Kitahashi Y."/>
            <person name="Komaki H."/>
            <person name="Oguchi A."/>
        </authorList>
    </citation>
    <scope>NUCLEOTIDE SEQUENCE [LARGE SCALE GENOMIC DNA]</scope>
    <source>
        <strain evidence="1 2">NBRC 13972</strain>
    </source>
</reference>
<name>A0A5M3WF45_9ACTN</name>
<comment type="caution">
    <text evidence="1">The sequence shown here is derived from an EMBL/GenBank/DDBJ whole genome shotgun (WGS) entry which is preliminary data.</text>
</comment>
<protein>
    <submittedName>
        <fullName evidence="1">Uncharacterized protein</fullName>
    </submittedName>
</protein>
<gene>
    <name evidence="1" type="ORF">Acor_70660</name>
</gene>
<organism evidence="1 2">
    <name type="scientific">Acrocarpospora corrugata</name>
    <dbReference type="NCBI Taxonomy" id="35763"/>
    <lineage>
        <taxon>Bacteria</taxon>
        <taxon>Bacillati</taxon>
        <taxon>Actinomycetota</taxon>
        <taxon>Actinomycetes</taxon>
        <taxon>Streptosporangiales</taxon>
        <taxon>Streptosporangiaceae</taxon>
        <taxon>Acrocarpospora</taxon>
    </lineage>
</organism>
<evidence type="ECO:0000313" key="1">
    <source>
        <dbReference type="EMBL" id="GES04998.1"/>
    </source>
</evidence>
<proteinExistence type="predicted"/>
<dbReference type="RefSeq" id="WP_218034665.1">
    <property type="nucleotide sequence ID" value="NZ_BAAABN010000008.1"/>
</dbReference>
<dbReference type="AlphaFoldDB" id="A0A5M3WF45"/>
<keyword evidence="2" id="KW-1185">Reference proteome</keyword>